<dbReference type="GO" id="GO:0005886">
    <property type="term" value="C:plasma membrane"/>
    <property type="evidence" value="ECO:0007669"/>
    <property type="project" value="TreeGrafter"/>
</dbReference>
<dbReference type="EMBL" id="DF836341">
    <property type="protein sequence ID" value="GAN03993.1"/>
    <property type="molecule type" value="Genomic_DNA"/>
</dbReference>
<proteinExistence type="predicted"/>
<keyword evidence="3" id="KW-1185">Reference proteome</keyword>
<dbReference type="STRING" id="91626.A0A0C9MPP1"/>
<sequence length="437" mass="49005">MFGLFHKSSDKPLSEKGLLGVLEYSQKSSRCIGQLADDNRVSANNLMTYGSVLGDDLTDVTNKLGHLLIQWSNILMEFQDSVDQYRDTLKSITVKEASLQPGRDQKRKLRDQIERLQNSLSSMDKVNNLKEQLAQLEEFTAPDEAEMSNFKRIATREGLYLLLNGMHAMSSKSDIISTFGKYIVDELDVDPVKAGEERRPYMGAEKTKRIQEDAQRAIEQWNPDKTKVRRTLTAHHGHNPLIVKQLPPVPPKDDTTASPAPSATTSTKSDSADEVDLPPRHVSLEEQNKQYSFYKPDEVAEEEDEPHPSASTSTTTTATTTNTTHGGGGFSSVYLHHSSPFQSQQQQPFQQQQQQLNQQNLYQFYQHYLPPRPYDEMKSVFSSGAVFRGEETKRHDAGGFVLPSTNPNYRPNPSTLSTSVSSSSRSVTSDGDKDDEQ</sequence>
<evidence type="ECO:0000256" key="1">
    <source>
        <dbReference type="SAM" id="MobiDB-lite"/>
    </source>
</evidence>
<dbReference type="AlphaFoldDB" id="A0A0C9MPP1"/>
<feature type="compositionally biased region" description="Low complexity" evidence="1">
    <location>
        <begin position="335"/>
        <end position="356"/>
    </location>
</feature>
<dbReference type="Pfam" id="PF13805">
    <property type="entry name" value="Pil1"/>
    <property type="match status" value="1"/>
</dbReference>
<feature type="compositionally biased region" description="Polar residues" evidence="1">
    <location>
        <begin position="403"/>
        <end position="413"/>
    </location>
</feature>
<dbReference type="PANTHER" id="PTHR31962">
    <property type="entry name" value="SPHINGOLIPID LONG CHAIN BASE-RESPONSIVE PROTEIN PIL1"/>
    <property type="match status" value="1"/>
</dbReference>
<feature type="compositionally biased region" description="Low complexity" evidence="1">
    <location>
        <begin position="309"/>
        <end position="324"/>
    </location>
</feature>
<dbReference type="GO" id="GO:0008289">
    <property type="term" value="F:lipid binding"/>
    <property type="evidence" value="ECO:0007669"/>
    <property type="project" value="TreeGrafter"/>
</dbReference>
<dbReference type="PANTHER" id="PTHR31962:SF1">
    <property type="entry name" value="SPHINGOLIPID LONG CHAIN BASE-RESPONSIVE PROTEIN PIL1"/>
    <property type="match status" value="1"/>
</dbReference>
<dbReference type="Proteomes" id="UP000053815">
    <property type="component" value="Unassembled WGS sequence"/>
</dbReference>
<feature type="compositionally biased region" description="Low complexity" evidence="1">
    <location>
        <begin position="256"/>
        <end position="269"/>
    </location>
</feature>
<reference evidence="2" key="1">
    <citation type="submission" date="2014-09" db="EMBL/GenBank/DDBJ databases">
        <title>Draft genome sequence of an oleaginous Mucoromycotina fungus Mucor ambiguus NBRC6742.</title>
        <authorList>
            <person name="Takeda I."/>
            <person name="Yamane N."/>
            <person name="Morita T."/>
            <person name="Tamano K."/>
            <person name="Machida M."/>
            <person name="Baker S."/>
            <person name="Koike H."/>
        </authorList>
    </citation>
    <scope>NUCLEOTIDE SEQUENCE</scope>
    <source>
        <strain evidence="2">NBRC 6742</strain>
    </source>
</reference>
<accession>A0A0C9MPP1</accession>
<dbReference type="GO" id="GO:0070941">
    <property type="term" value="P:eisosome assembly"/>
    <property type="evidence" value="ECO:0007669"/>
    <property type="project" value="TreeGrafter"/>
</dbReference>
<dbReference type="InterPro" id="IPR028245">
    <property type="entry name" value="PIL1/LSP1"/>
</dbReference>
<name>A0A0C9MPP1_9FUNG</name>
<dbReference type="Gene3D" id="1.20.1270.60">
    <property type="entry name" value="Arfaptin homology (AH) domain/BAR domain"/>
    <property type="match status" value="1"/>
</dbReference>
<evidence type="ECO:0000313" key="2">
    <source>
        <dbReference type="EMBL" id="GAN03993.1"/>
    </source>
</evidence>
<evidence type="ECO:0000313" key="3">
    <source>
        <dbReference type="Proteomes" id="UP000053815"/>
    </source>
</evidence>
<feature type="compositionally biased region" description="Low complexity" evidence="1">
    <location>
        <begin position="414"/>
        <end position="429"/>
    </location>
</feature>
<dbReference type="InterPro" id="IPR027267">
    <property type="entry name" value="AH/BAR_dom_sf"/>
</dbReference>
<dbReference type="GO" id="GO:0006897">
    <property type="term" value="P:endocytosis"/>
    <property type="evidence" value="ECO:0007669"/>
    <property type="project" value="TreeGrafter"/>
</dbReference>
<feature type="region of interest" description="Disordered" evidence="1">
    <location>
        <begin position="391"/>
        <end position="437"/>
    </location>
</feature>
<dbReference type="OrthoDB" id="5599269at2759"/>
<organism evidence="2">
    <name type="scientific">Mucor ambiguus</name>
    <dbReference type="NCBI Taxonomy" id="91626"/>
    <lineage>
        <taxon>Eukaryota</taxon>
        <taxon>Fungi</taxon>
        <taxon>Fungi incertae sedis</taxon>
        <taxon>Mucoromycota</taxon>
        <taxon>Mucoromycotina</taxon>
        <taxon>Mucoromycetes</taxon>
        <taxon>Mucorales</taxon>
        <taxon>Mucorineae</taxon>
        <taxon>Mucoraceae</taxon>
        <taxon>Mucor</taxon>
    </lineage>
</organism>
<dbReference type="GO" id="GO:0036286">
    <property type="term" value="C:eisosome filament"/>
    <property type="evidence" value="ECO:0007669"/>
    <property type="project" value="TreeGrafter"/>
</dbReference>
<gene>
    <name evidence="2" type="ORF">MAM1_0052d03449</name>
</gene>
<feature type="region of interest" description="Disordered" evidence="1">
    <location>
        <begin position="234"/>
        <end position="356"/>
    </location>
</feature>
<protein>
    <submittedName>
        <fullName evidence="2">AGL006Cp</fullName>
    </submittedName>
</protein>
<feature type="compositionally biased region" description="Basic and acidic residues" evidence="1">
    <location>
        <begin position="277"/>
        <end position="288"/>
    </location>
</feature>